<proteinExistence type="predicted"/>
<gene>
    <name evidence="1" type="ORF">BP6252_03908</name>
</gene>
<comment type="caution">
    <text evidence="1">The sequence shown here is derived from an EMBL/GenBank/DDBJ whole genome shotgun (WGS) entry which is preliminary data.</text>
</comment>
<keyword evidence="2" id="KW-1185">Reference proteome</keyword>
<sequence length="100" mass="10506">MEFDALIRAGSPRIDVASASYIDATRQAGGNDLAFKVHARLSGTHTRHAINIATCPKPLNPSKELEVEGSCEEVCFLVLVAPDAPCSKKDALQLGGASQG</sequence>
<evidence type="ECO:0000313" key="2">
    <source>
        <dbReference type="Proteomes" id="UP000256645"/>
    </source>
</evidence>
<dbReference type="Proteomes" id="UP000256645">
    <property type="component" value="Unassembled WGS sequence"/>
</dbReference>
<protein>
    <submittedName>
        <fullName evidence="1">Uncharacterized protein</fullName>
    </submittedName>
</protein>
<reference evidence="1 2" key="1">
    <citation type="journal article" date="2018" name="IMA Fungus">
        <title>IMA Genome-F 9: Draft genome sequence of Annulohypoxylon stygium, Aspergillus mulundensis, Berkeleyomyces basicola (syn. Thielaviopsis basicola), Ceratocystis smalleyi, two Cercospora beticola strains, Coleophoma cylindrospora, Fusarium fracticaudum, Phialophora cf. hyalina, and Morchella septimelata.</title>
        <authorList>
            <person name="Wingfield B.D."/>
            <person name="Bills G.F."/>
            <person name="Dong Y."/>
            <person name="Huang W."/>
            <person name="Nel W.J."/>
            <person name="Swalarsk-Parry B.S."/>
            <person name="Vaghefi N."/>
            <person name="Wilken P.M."/>
            <person name="An Z."/>
            <person name="de Beer Z.W."/>
            <person name="De Vos L."/>
            <person name="Chen L."/>
            <person name="Duong T.A."/>
            <person name="Gao Y."/>
            <person name="Hammerbacher A."/>
            <person name="Kikkert J.R."/>
            <person name="Li Y."/>
            <person name="Li H."/>
            <person name="Li K."/>
            <person name="Li Q."/>
            <person name="Liu X."/>
            <person name="Ma X."/>
            <person name="Naidoo K."/>
            <person name="Pethybridge S.J."/>
            <person name="Sun J."/>
            <person name="Steenkamp E.T."/>
            <person name="van der Nest M.A."/>
            <person name="van Wyk S."/>
            <person name="Wingfield M.J."/>
            <person name="Xiong C."/>
            <person name="Yue Q."/>
            <person name="Zhang X."/>
        </authorList>
    </citation>
    <scope>NUCLEOTIDE SEQUENCE [LARGE SCALE GENOMIC DNA]</scope>
    <source>
        <strain evidence="1 2">BP6252</strain>
    </source>
</reference>
<dbReference type="AlphaFoldDB" id="A0A3D8S8W6"/>
<organism evidence="1 2">
    <name type="scientific">Coleophoma cylindrospora</name>
    <dbReference type="NCBI Taxonomy" id="1849047"/>
    <lineage>
        <taxon>Eukaryota</taxon>
        <taxon>Fungi</taxon>
        <taxon>Dikarya</taxon>
        <taxon>Ascomycota</taxon>
        <taxon>Pezizomycotina</taxon>
        <taxon>Leotiomycetes</taxon>
        <taxon>Helotiales</taxon>
        <taxon>Dermateaceae</taxon>
        <taxon>Coleophoma</taxon>
    </lineage>
</organism>
<evidence type="ECO:0000313" key="1">
    <source>
        <dbReference type="EMBL" id="RDW82796.1"/>
    </source>
</evidence>
<name>A0A3D8S8W6_9HELO</name>
<accession>A0A3D8S8W6</accession>
<dbReference type="EMBL" id="PDLM01000003">
    <property type="protein sequence ID" value="RDW82796.1"/>
    <property type="molecule type" value="Genomic_DNA"/>
</dbReference>